<evidence type="ECO:0000313" key="3">
    <source>
        <dbReference type="Proteomes" id="UP001222027"/>
    </source>
</evidence>
<gene>
    <name evidence="2" type="ORF">OPV22_013110</name>
</gene>
<evidence type="ECO:0000313" key="2">
    <source>
        <dbReference type="EMBL" id="KAJ8491389.1"/>
    </source>
</evidence>
<dbReference type="AlphaFoldDB" id="A0AAV8PMF7"/>
<organism evidence="2 3">
    <name type="scientific">Ensete ventricosum</name>
    <name type="common">Abyssinian banana</name>
    <name type="synonym">Musa ensete</name>
    <dbReference type="NCBI Taxonomy" id="4639"/>
    <lineage>
        <taxon>Eukaryota</taxon>
        <taxon>Viridiplantae</taxon>
        <taxon>Streptophyta</taxon>
        <taxon>Embryophyta</taxon>
        <taxon>Tracheophyta</taxon>
        <taxon>Spermatophyta</taxon>
        <taxon>Magnoliopsida</taxon>
        <taxon>Liliopsida</taxon>
        <taxon>Zingiberales</taxon>
        <taxon>Musaceae</taxon>
        <taxon>Ensete</taxon>
    </lineage>
</organism>
<sequence>MASSMGHEVHKCMHARGGPVPPTWAPSRRPSPRPAPPRHGRRSYDIAIKKRGSNTLVDIGDVAQKFACKKWGERERWSMAMASWFGEVQANIDEVKQDTISNDEVERKRSTNVIRD</sequence>
<dbReference type="EMBL" id="JAQQAF010000004">
    <property type="protein sequence ID" value="KAJ8491389.1"/>
    <property type="molecule type" value="Genomic_DNA"/>
</dbReference>
<protein>
    <submittedName>
        <fullName evidence="2">Uncharacterized protein</fullName>
    </submittedName>
</protein>
<keyword evidence="3" id="KW-1185">Reference proteome</keyword>
<accession>A0AAV8PMF7</accession>
<comment type="caution">
    <text evidence="2">The sequence shown here is derived from an EMBL/GenBank/DDBJ whole genome shotgun (WGS) entry which is preliminary data.</text>
</comment>
<evidence type="ECO:0000256" key="1">
    <source>
        <dbReference type="SAM" id="MobiDB-lite"/>
    </source>
</evidence>
<proteinExistence type="predicted"/>
<feature type="region of interest" description="Disordered" evidence="1">
    <location>
        <begin position="1"/>
        <end position="44"/>
    </location>
</feature>
<dbReference type="Proteomes" id="UP001222027">
    <property type="component" value="Unassembled WGS sequence"/>
</dbReference>
<reference evidence="2 3" key="1">
    <citation type="submission" date="2022-12" db="EMBL/GenBank/DDBJ databases">
        <title>Chromosome-scale assembly of the Ensete ventricosum genome.</title>
        <authorList>
            <person name="Dussert Y."/>
            <person name="Stocks J."/>
            <person name="Wendawek A."/>
            <person name="Woldeyes F."/>
            <person name="Nichols R.A."/>
            <person name="Borrell J.S."/>
        </authorList>
    </citation>
    <scope>NUCLEOTIDE SEQUENCE [LARGE SCALE GENOMIC DNA]</scope>
    <source>
        <strain evidence="3">cv. Maze</strain>
        <tissue evidence="2">Seeds</tissue>
    </source>
</reference>
<name>A0AAV8PMF7_ENSVE</name>